<evidence type="ECO:0000259" key="3">
    <source>
        <dbReference type="Pfam" id="PF01410"/>
    </source>
</evidence>
<comment type="subcellular location">
    <subcellularLocation>
        <location evidence="1">Secreted</location>
    </subcellularLocation>
</comment>
<evidence type="ECO:0000313" key="4">
    <source>
        <dbReference type="EMBL" id="CBW25766.1"/>
    </source>
</evidence>
<dbReference type="STRING" id="862908.BMS_0875"/>
<dbReference type="PATRIC" id="fig|862908.3.peg.833"/>
<accession>E1WX65</accession>
<protein>
    <recommendedName>
        <fullName evidence="3">Fibrillar collagen NC1 domain-containing protein</fullName>
    </recommendedName>
</protein>
<evidence type="ECO:0000256" key="2">
    <source>
        <dbReference type="ARBA" id="ARBA00022525"/>
    </source>
</evidence>
<dbReference type="InterPro" id="IPR036056">
    <property type="entry name" value="Fibrinogen-like_C"/>
</dbReference>
<dbReference type="GO" id="GO:0005201">
    <property type="term" value="F:extracellular matrix structural constituent"/>
    <property type="evidence" value="ECO:0007669"/>
    <property type="project" value="InterPro"/>
</dbReference>
<dbReference type="HOGENOM" id="CLU_1127829_0_0_7"/>
<dbReference type="EMBL" id="FQ312005">
    <property type="protein sequence ID" value="CBW25766.1"/>
    <property type="molecule type" value="Genomic_DNA"/>
</dbReference>
<keyword evidence="5" id="KW-1185">Reference proteome</keyword>
<dbReference type="SUPFAM" id="SSF56496">
    <property type="entry name" value="Fibrinogen C-terminal domain-like"/>
    <property type="match status" value="1"/>
</dbReference>
<dbReference type="Proteomes" id="UP000008963">
    <property type="component" value="Chromosome"/>
</dbReference>
<dbReference type="Gene3D" id="2.60.120.1000">
    <property type="match status" value="1"/>
</dbReference>
<gene>
    <name evidence="4" type="ordered locus">BMS_0875</name>
</gene>
<evidence type="ECO:0000313" key="5">
    <source>
        <dbReference type="Proteomes" id="UP000008963"/>
    </source>
</evidence>
<dbReference type="InterPro" id="IPR000885">
    <property type="entry name" value="Fib_collagen_C"/>
</dbReference>
<dbReference type="AlphaFoldDB" id="E1WX65"/>
<dbReference type="RefSeq" id="WP_014243551.1">
    <property type="nucleotide sequence ID" value="NC_016620.1"/>
</dbReference>
<organism evidence="4 5">
    <name type="scientific">Halobacteriovorax marinus (strain ATCC BAA-682 / DSM 15412 / SJ)</name>
    <name type="common">Bacteriovorax marinus</name>
    <dbReference type="NCBI Taxonomy" id="862908"/>
    <lineage>
        <taxon>Bacteria</taxon>
        <taxon>Pseudomonadati</taxon>
        <taxon>Bdellovibrionota</taxon>
        <taxon>Bacteriovoracia</taxon>
        <taxon>Bacteriovoracales</taxon>
        <taxon>Halobacteriovoraceae</taxon>
        <taxon>Halobacteriovorax</taxon>
    </lineage>
</organism>
<name>E1WX65_HALMS</name>
<evidence type="ECO:0000256" key="1">
    <source>
        <dbReference type="ARBA" id="ARBA00004613"/>
    </source>
</evidence>
<proteinExistence type="predicted"/>
<dbReference type="KEGG" id="bmx:BMS_0875"/>
<keyword evidence="2" id="KW-0964">Secreted</keyword>
<dbReference type="Pfam" id="PF01410">
    <property type="entry name" value="COLFI"/>
    <property type="match status" value="1"/>
</dbReference>
<reference evidence="5" key="1">
    <citation type="journal article" date="2013" name="ISME J.">
        <title>A small predatory core genome in the divergent marine Bacteriovorax marinus SJ and the terrestrial Bdellovibrio bacteriovorus.</title>
        <authorList>
            <person name="Crossman L.C."/>
            <person name="Chen H."/>
            <person name="Cerdeno-Tarraga A.M."/>
            <person name="Brooks K."/>
            <person name="Quail M.A."/>
            <person name="Pineiro S.A."/>
            <person name="Hobley L."/>
            <person name="Sockett R.E."/>
            <person name="Bentley S.D."/>
            <person name="Parkhill J."/>
            <person name="Williams H.N."/>
            <person name="Stine O.C."/>
        </authorList>
    </citation>
    <scope>NUCLEOTIDE SEQUENCE [LARGE SCALE GENOMIC DNA]</scope>
    <source>
        <strain evidence="5">ATCC BAA-682 / DSM 15412 / SJ</strain>
    </source>
</reference>
<sequence length="246" mass="26491">MKLIFLLFISLLLNSCGDDDSPAVASGSSPSTDPVTIILDSGAYKYSDQSVDRACSDYYTKTNVDGNYWIDPNGGSSSDAFIASCDMSGGGYTVFEKSFNYTSATDQTIEFFNASEITQLNSIRNISSEIEVTSDLAITFETDSTAGGCGGSPVIGASQMGATTLSLTDLSDNTETTREFKGSSDWEEMNFNNSTNEFSYSFTSDCGASTGFGVNEKMIFRSILLRTISPRGFSNLSGTFYKIKLK</sequence>
<dbReference type="GO" id="GO:0005576">
    <property type="term" value="C:extracellular region"/>
    <property type="evidence" value="ECO:0007669"/>
    <property type="project" value="UniProtKB-SubCell"/>
</dbReference>
<feature type="domain" description="Fibrillar collagen NC1" evidence="3">
    <location>
        <begin position="50"/>
        <end position="94"/>
    </location>
</feature>